<dbReference type="InterPro" id="IPR017972">
    <property type="entry name" value="Cyt_P450_CS"/>
</dbReference>
<gene>
    <name evidence="3" type="ORF">HNR67_004383</name>
</gene>
<name>A0A7W7CBS2_9PSEU</name>
<dbReference type="PRINTS" id="PR00359">
    <property type="entry name" value="BP450"/>
</dbReference>
<dbReference type="InterPro" id="IPR002397">
    <property type="entry name" value="Cyt_P450_B"/>
</dbReference>
<dbReference type="AlphaFoldDB" id="A0A7W7CBS2"/>
<keyword evidence="2" id="KW-0479">Metal-binding</keyword>
<dbReference type="Pfam" id="PF00067">
    <property type="entry name" value="p450"/>
    <property type="match status" value="1"/>
</dbReference>
<dbReference type="GO" id="GO:0016705">
    <property type="term" value="F:oxidoreductase activity, acting on paired donors, with incorporation or reduction of molecular oxygen"/>
    <property type="evidence" value="ECO:0007669"/>
    <property type="project" value="InterPro"/>
</dbReference>
<proteinExistence type="inferred from homology"/>
<evidence type="ECO:0000313" key="4">
    <source>
        <dbReference type="Proteomes" id="UP000533598"/>
    </source>
</evidence>
<evidence type="ECO:0000313" key="3">
    <source>
        <dbReference type="EMBL" id="MBB4678265.1"/>
    </source>
</evidence>
<comment type="caution">
    <text evidence="3">The sequence shown here is derived from an EMBL/GenBank/DDBJ whole genome shotgun (WGS) entry which is preliminary data.</text>
</comment>
<dbReference type="RefSeq" id="WP_185004119.1">
    <property type="nucleotide sequence ID" value="NZ_BAAAUI010000004.1"/>
</dbReference>
<dbReference type="Gene3D" id="1.10.630.10">
    <property type="entry name" value="Cytochrome P450"/>
    <property type="match status" value="1"/>
</dbReference>
<keyword evidence="2" id="KW-0560">Oxidoreductase</keyword>
<keyword evidence="4" id="KW-1185">Reference proteome</keyword>
<comment type="similarity">
    <text evidence="1 2">Belongs to the cytochrome P450 family.</text>
</comment>
<keyword evidence="2" id="KW-0503">Monooxygenase</keyword>
<dbReference type="InterPro" id="IPR036396">
    <property type="entry name" value="Cyt_P450_sf"/>
</dbReference>
<keyword evidence="2" id="KW-0408">Iron</keyword>
<dbReference type="GO" id="GO:0020037">
    <property type="term" value="F:heme binding"/>
    <property type="evidence" value="ECO:0007669"/>
    <property type="project" value="InterPro"/>
</dbReference>
<protein>
    <submittedName>
        <fullName evidence="3">Cytochrome P450</fullName>
    </submittedName>
</protein>
<sequence>MTAVLPDRALLRDWRTASTLPALAEVYRQLHGLAPVLGTPWQAVLVTGHAACRELLTDPGTWRVPDAADFQRLCGQAEADRPARHGVNQTLFHLNGTEHTARRRVLAPFFTPRALAARTAVVDNVVRATVRDFADRVVGEGVADAVEHLAGPIAGTVMCSLLGVSPRDQDFITRMAADLSFVEELAPRPSHLARADAAITELYDYAGRLIRTRAYRPDGLLAYLLNWADSGQEAHDEVVRVLVLMITAGVSTSISVLASTVLALCRLPGLDSPPAEFVDECLRWDPPAHMVGRIAERDTTVAGVQIAEGTLAHVLIGAANRDPAAFAEPEVFSPGRTQTRSLTFSAGPHYCLGAGLARLQAIQLVSAWREGAAGLTVAEEEPPRMTGPNFRHLRRLPCSADHRFLIGS</sequence>
<evidence type="ECO:0000256" key="1">
    <source>
        <dbReference type="ARBA" id="ARBA00010617"/>
    </source>
</evidence>
<dbReference type="PROSITE" id="PS00086">
    <property type="entry name" value="CYTOCHROME_P450"/>
    <property type="match status" value="1"/>
</dbReference>
<dbReference type="PANTHER" id="PTHR46696">
    <property type="entry name" value="P450, PUTATIVE (EUROFUNG)-RELATED"/>
    <property type="match status" value="1"/>
</dbReference>
<dbReference type="EMBL" id="JACHMH010000001">
    <property type="protein sequence ID" value="MBB4678265.1"/>
    <property type="molecule type" value="Genomic_DNA"/>
</dbReference>
<evidence type="ECO:0000256" key="2">
    <source>
        <dbReference type="RuleBase" id="RU000461"/>
    </source>
</evidence>
<dbReference type="GO" id="GO:0004497">
    <property type="term" value="F:monooxygenase activity"/>
    <property type="evidence" value="ECO:0007669"/>
    <property type="project" value="UniProtKB-KW"/>
</dbReference>
<dbReference type="Proteomes" id="UP000533598">
    <property type="component" value="Unassembled WGS sequence"/>
</dbReference>
<dbReference type="InterPro" id="IPR001128">
    <property type="entry name" value="Cyt_P450"/>
</dbReference>
<accession>A0A7W7CBS2</accession>
<reference evidence="3 4" key="1">
    <citation type="submission" date="2020-08" db="EMBL/GenBank/DDBJ databases">
        <title>Sequencing the genomes of 1000 actinobacteria strains.</title>
        <authorList>
            <person name="Klenk H.-P."/>
        </authorList>
    </citation>
    <scope>NUCLEOTIDE SEQUENCE [LARGE SCALE GENOMIC DNA]</scope>
    <source>
        <strain evidence="3 4">DSM 44230</strain>
    </source>
</reference>
<keyword evidence="2" id="KW-0349">Heme</keyword>
<dbReference type="GO" id="GO:0005506">
    <property type="term" value="F:iron ion binding"/>
    <property type="evidence" value="ECO:0007669"/>
    <property type="project" value="InterPro"/>
</dbReference>
<dbReference type="PANTHER" id="PTHR46696:SF1">
    <property type="entry name" value="CYTOCHROME P450 YJIB-RELATED"/>
    <property type="match status" value="1"/>
</dbReference>
<organism evidence="3 4">
    <name type="scientific">Crossiella cryophila</name>
    <dbReference type="NCBI Taxonomy" id="43355"/>
    <lineage>
        <taxon>Bacteria</taxon>
        <taxon>Bacillati</taxon>
        <taxon>Actinomycetota</taxon>
        <taxon>Actinomycetes</taxon>
        <taxon>Pseudonocardiales</taxon>
        <taxon>Pseudonocardiaceae</taxon>
        <taxon>Crossiella</taxon>
    </lineage>
</organism>
<dbReference type="SUPFAM" id="SSF48264">
    <property type="entry name" value="Cytochrome P450"/>
    <property type="match status" value="1"/>
</dbReference>